<organism evidence="7 8">
    <name type="scientific">Rubrivivax gelatinosus</name>
    <name type="common">Rhodocyclus gelatinosus</name>
    <name type="synonym">Rhodopseudomonas gelatinosa</name>
    <dbReference type="NCBI Taxonomy" id="28068"/>
    <lineage>
        <taxon>Bacteria</taxon>
        <taxon>Pseudomonadati</taxon>
        <taxon>Pseudomonadota</taxon>
        <taxon>Betaproteobacteria</taxon>
        <taxon>Burkholderiales</taxon>
        <taxon>Sphaerotilaceae</taxon>
        <taxon>Rubrivivax</taxon>
    </lineage>
</organism>
<dbReference type="Pfam" id="PF08100">
    <property type="entry name" value="Dimerisation"/>
    <property type="match status" value="1"/>
</dbReference>
<keyword evidence="4" id="KW-0812">Transmembrane</keyword>
<dbReference type="Proteomes" id="UP001041814">
    <property type="component" value="Unassembled WGS sequence"/>
</dbReference>
<keyword evidence="8" id="KW-1185">Reference proteome</keyword>
<sequence>MDRAEMRPQAGLRRSQTLAERFRDWKHRTIARPGFQRWAAAFPLTRPVARRHARELFDLLAGFVYSQILLACVRLNLFGMLADGPLPLALMAERCAMSPDAMRRLVAAAASLELLDLQGGDTVTLGRLGAPLVANEAITAMVEHHATLYGDLADPVALLRGEGRAPAMAGYWPYAAAADAGPGQPATLATEKVAEYSKLMTASQPLVAREVLDAYRFGRHRVLMDVGGGEGAFVRAVAAEVPGLELRVFDLPAVARRAEDNFKTWGIGGRSRAFGGDFFADELPRGADVISLVRVAFDHPDERVLTLFKNVRRALPDNGTLVLAEAMAEVPGVEPIGDAYFGFYLLAMGRGRPRSAAHLTRLLNEAGFASVRSLPTHMPLQAGVLVARCSA</sequence>
<keyword evidence="4" id="KW-1133">Transmembrane helix</keyword>
<dbReference type="SUPFAM" id="SSF46785">
    <property type="entry name" value="Winged helix' DNA-binding domain"/>
    <property type="match status" value="1"/>
</dbReference>
<protein>
    <submittedName>
        <fullName evidence="7">Methyltransferase</fullName>
    </submittedName>
</protein>
<dbReference type="GO" id="GO:0032259">
    <property type="term" value="P:methylation"/>
    <property type="evidence" value="ECO:0007669"/>
    <property type="project" value="UniProtKB-KW"/>
</dbReference>
<evidence type="ECO:0000256" key="3">
    <source>
        <dbReference type="ARBA" id="ARBA00022691"/>
    </source>
</evidence>
<evidence type="ECO:0000313" key="8">
    <source>
        <dbReference type="Proteomes" id="UP001041814"/>
    </source>
</evidence>
<dbReference type="Gene3D" id="1.10.287.1350">
    <property type="match status" value="1"/>
</dbReference>
<evidence type="ECO:0000256" key="1">
    <source>
        <dbReference type="ARBA" id="ARBA00022603"/>
    </source>
</evidence>
<feature type="transmembrane region" description="Helical" evidence="4">
    <location>
        <begin position="56"/>
        <end position="77"/>
    </location>
</feature>
<gene>
    <name evidence="7" type="ORF">CKO43_03050</name>
</gene>
<dbReference type="InterPro" id="IPR036390">
    <property type="entry name" value="WH_DNA-bd_sf"/>
</dbReference>
<dbReference type="Gene3D" id="1.10.10.10">
    <property type="entry name" value="Winged helix-like DNA-binding domain superfamily/Winged helix DNA-binding domain"/>
    <property type="match status" value="1"/>
</dbReference>
<dbReference type="Gene3D" id="3.40.50.150">
    <property type="entry name" value="Vaccinia Virus protein VP39"/>
    <property type="match status" value="1"/>
</dbReference>
<dbReference type="InterPro" id="IPR012967">
    <property type="entry name" value="COMT_dimerisation"/>
</dbReference>
<evidence type="ECO:0000313" key="7">
    <source>
        <dbReference type="EMBL" id="MBK1711756.1"/>
    </source>
</evidence>
<feature type="domain" description="O-methyltransferase C-terminal" evidence="5">
    <location>
        <begin position="187"/>
        <end position="369"/>
    </location>
</feature>
<evidence type="ECO:0000256" key="2">
    <source>
        <dbReference type="ARBA" id="ARBA00022679"/>
    </source>
</evidence>
<evidence type="ECO:0000259" key="5">
    <source>
        <dbReference type="Pfam" id="PF00891"/>
    </source>
</evidence>
<keyword evidence="3" id="KW-0949">S-adenosyl-L-methionine</keyword>
<keyword evidence="4" id="KW-0472">Membrane</keyword>
<name>A0ABS1DP64_RUBGE</name>
<dbReference type="PANTHER" id="PTHR43712">
    <property type="entry name" value="PUTATIVE (AFU_ORTHOLOGUE AFUA_4G14580)-RELATED"/>
    <property type="match status" value="1"/>
</dbReference>
<accession>A0ABS1DP64</accession>
<evidence type="ECO:0000256" key="4">
    <source>
        <dbReference type="SAM" id="Phobius"/>
    </source>
</evidence>
<comment type="caution">
    <text evidence="7">The sequence shown here is derived from an EMBL/GenBank/DDBJ whole genome shotgun (WGS) entry which is preliminary data.</text>
</comment>
<dbReference type="GO" id="GO:0008168">
    <property type="term" value="F:methyltransferase activity"/>
    <property type="evidence" value="ECO:0007669"/>
    <property type="project" value="UniProtKB-KW"/>
</dbReference>
<reference evidence="7" key="1">
    <citation type="submission" date="2017-08" db="EMBL/GenBank/DDBJ databases">
        <authorList>
            <person name="Imhoff J.F."/>
            <person name="Rahn T."/>
            <person name="Kuenzel S."/>
            <person name="Neulinger S.C."/>
        </authorList>
    </citation>
    <scope>NUCLEOTIDE SEQUENCE</scope>
    <source>
        <strain evidence="7">IM 151</strain>
    </source>
</reference>
<dbReference type="InterPro" id="IPR001077">
    <property type="entry name" value="COMT_C"/>
</dbReference>
<dbReference type="Pfam" id="PF00891">
    <property type="entry name" value="Methyltransf_2"/>
    <property type="match status" value="1"/>
</dbReference>
<dbReference type="SUPFAM" id="SSF53335">
    <property type="entry name" value="S-adenosyl-L-methionine-dependent methyltransferases"/>
    <property type="match status" value="1"/>
</dbReference>
<keyword evidence="2" id="KW-0808">Transferase</keyword>
<dbReference type="EMBL" id="NRRU01000006">
    <property type="protein sequence ID" value="MBK1711756.1"/>
    <property type="molecule type" value="Genomic_DNA"/>
</dbReference>
<dbReference type="PROSITE" id="PS51683">
    <property type="entry name" value="SAM_OMT_II"/>
    <property type="match status" value="1"/>
</dbReference>
<dbReference type="InterPro" id="IPR036388">
    <property type="entry name" value="WH-like_DNA-bd_sf"/>
</dbReference>
<proteinExistence type="predicted"/>
<dbReference type="InterPro" id="IPR029063">
    <property type="entry name" value="SAM-dependent_MTases_sf"/>
</dbReference>
<keyword evidence="1 7" id="KW-0489">Methyltransferase</keyword>
<evidence type="ECO:0000259" key="6">
    <source>
        <dbReference type="Pfam" id="PF08100"/>
    </source>
</evidence>
<reference evidence="7" key="2">
    <citation type="journal article" date="2020" name="Microorganisms">
        <title>Osmotic Adaptation and Compatible Solute Biosynthesis of Phototrophic Bacteria as Revealed from Genome Analyses.</title>
        <authorList>
            <person name="Imhoff J.F."/>
            <person name="Rahn T."/>
            <person name="Kunzel S."/>
            <person name="Keller A."/>
            <person name="Neulinger S.C."/>
        </authorList>
    </citation>
    <scope>NUCLEOTIDE SEQUENCE</scope>
    <source>
        <strain evidence="7">IM 151</strain>
    </source>
</reference>
<dbReference type="InterPro" id="IPR016461">
    <property type="entry name" value="COMT-like"/>
</dbReference>
<feature type="domain" description="O-methyltransferase dimerisation" evidence="6">
    <location>
        <begin position="58"/>
        <end position="118"/>
    </location>
</feature>
<dbReference type="PANTHER" id="PTHR43712:SF2">
    <property type="entry name" value="O-METHYLTRANSFERASE CICE"/>
    <property type="match status" value="1"/>
</dbReference>